<organism evidence="1 2">
    <name type="scientific">Legionella micdadei</name>
    <name type="common">Tatlockia micdadei</name>
    <dbReference type="NCBI Taxonomy" id="451"/>
    <lineage>
        <taxon>Bacteria</taxon>
        <taxon>Pseudomonadati</taxon>
        <taxon>Pseudomonadota</taxon>
        <taxon>Gammaproteobacteria</taxon>
        <taxon>Legionellales</taxon>
        <taxon>Legionellaceae</taxon>
        <taxon>Legionella</taxon>
    </lineage>
</organism>
<dbReference type="EMBL" id="LN614830">
    <property type="protein sequence ID" value="CEG61952.1"/>
    <property type="molecule type" value="Genomic_DNA"/>
</dbReference>
<reference evidence="2" key="1">
    <citation type="submission" date="2014-09" db="EMBL/GenBank/DDBJ databases">
        <authorList>
            <person name="Gomez-Valero L."/>
        </authorList>
    </citation>
    <scope>NUCLEOTIDE SEQUENCE [LARGE SCALE GENOMIC DNA]</scope>
    <source>
        <strain evidence="2">ATCC33218</strain>
    </source>
</reference>
<dbReference type="HOGENOM" id="CLU_3158754_0_0_6"/>
<gene>
    <name evidence="1" type="ORF">LMI_2699</name>
</gene>
<evidence type="ECO:0000313" key="2">
    <source>
        <dbReference type="Proteomes" id="UP000032414"/>
    </source>
</evidence>
<dbReference type="AlphaFoldDB" id="A0A098GIX1"/>
<evidence type="ECO:0000313" key="1">
    <source>
        <dbReference type="EMBL" id="CEG61952.1"/>
    </source>
</evidence>
<protein>
    <submittedName>
        <fullName evidence="1">Uncharacterized protein</fullName>
    </submittedName>
</protein>
<sequence>MNRATLVLQNFTSIQEIDFGDWLINQLVIFDKCVKNSYFFENFHDYFH</sequence>
<dbReference type="KEGG" id="tmc:LMI_2699"/>
<accession>A0A098GIX1</accession>
<dbReference type="Proteomes" id="UP000032414">
    <property type="component" value="Chromosome I"/>
</dbReference>
<name>A0A098GIX1_LEGMI</name>
<proteinExistence type="predicted"/>